<keyword evidence="4" id="KW-1185">Reference proteome</keyword>
<evidence type="ECO:0000313" key="3">
    <source>
        <dbReference type="EMBL" id="GGJ69673.1"/>
    </source>
</evidence>
<name>A0A917PBQ2_9MICO</name>
<dbReference type="AlphaFoldDB" id="A0A917PBQ2"/>
<sequence>MLPRWVRRMVASASHSRLFGAIGPSVMPPLERAYRAVTRRPGPISELAVPSLVLHTTGARTGLARRAELICAPDAPAGPLLVAGSSFARPRHPGWTYNLMAHPDAEIDRGRDRTRVTATLLTGAERERAWERLDDVLPGYRRYERAAGREFRVFRLDPVE</sequence>
<comment type="catalytic activity">
    <reaction evidence="2">
        <text>oxidized coenzyme F420-(gamma-L-Glu)(n) + a quinol + H(+) = reduced coenzyme F420-(gamma-L-Glu)(n) + a quinone</text>
        <dbReference type="Rhea" id="RHEA:39663"/>
        <dbReference type="Rhea" id="RHEA-COMP:12939"/>
        <dbReference type="Rhea" id="RHEA-COMP:14378"/>
        <dbReference type="ChEBI" id="CHEBI:15378"/>
        <dbReference type="ChEBI" id="CHEBI:24646"/>
        <dbReference type="ChEBI" id="CHEBI:132124"/>
        <dbReference type="ChEBI" id="CHEBI:133980"/>
        <dbReference type="ChEBI" id="CHEBI:139511"/>
    </reaction>
</comment>
<organism evidence="3 4">
    <name type="scientific">Agromyces bauzanensis</name>
    <dbReference type="NCBI Taxonomy" id="1308924"/>
    <lineage>
        <taxon>Bacteria</taxon>
        <taxon>Bacillati</taxon>
        <taxon>Actinomycetota</taxon>
        <taxon>Actinomycetes</taxon>
        <taxon>Micrococcales</taxon>
        <taxon>Microbacteriaceae</taxon>
        <taxon>Agromyces</taxon>
    </lineage>
</organism>
<reference evidence="3" key="1">
    <citation type="journal article" date="2014" name="Int. J. Syst. Evol. Microbiol.">
        <title>Complete genome sequence of Corynebacterium casei LMG S-19264T (=DSM 44701T), isolated from a smear-ripened cheese.</title>
        <authorList>
            <consortium name="US DOE Joint Genome Institute (JGI-PGF)"/>
            <person name="Walter F."/>
            <person name="Albersmeier A."/>
            <person name="Kalinowski J."/>
            <person name="Ruckert C."/>
        </authorList>
    </citation>
    <scope>NUCLEOTIDE SEQUENCE</scope>
    <source>
        <strain evidence="3">CGMCC 1.8984</strain>
    </source>
</reference>
<dbReference type="Pfam" id="PF04075">
    <property type="entry name" value="F420H2_quin_red"/>
    <property type="match status" value="1"/>
</dbReference>
<dbReference type="InterPro" id="IPR004378">
    <property type="entry name" value="F420H2_quin_Rdtase"/>
</dbReference>
<dbReference type="RefSeq" id="WP_229662035.1">
    <property type="nucleotide sequence ID" value="NZ_BMMD01000001.1"/>
</dbReference>
<evidence type="ECO:0000256" key="2">
    <source>
        <dbReference type="ARBA" id="ARBA00049106"/>
    </source>
</evidence>
<proteinExistence type="inferred from homology"/>
<dbReference type="Proteomes" id="UP000636956">
    <property type="component" value="Unassembled WGS sequence"/>
</dbReference>
<dbReference type="NCBIfam" id="TIGR00026">
    <property type="entry name" value="hi_GC_TIGR00026"/>
    <property type="match status" value="1"/>
</dbReference>
<dbReference type="GO" id="GO:0005886">
    <property type="term" value="C:plasma membrane"/>
    <property type="evidence" value="ECO:0007669"/>
    <property type="project" value="TreeGrafter"/>
</dbReference>
<comment type="caution">
    <text evidence="3">The sequence shown here is derived from an EMBL/GenBank/DDBJ whole genome shotgun (WGS) entry which is preliminary data.</text>
</comment>
<dbReference type="EMBL" id="BMMD01000001">
    <property type="protein sequence ID" value="GGJ69673.1"/>
    <property type="molecule type" value="Genomic_DNA"/>
</dbReference>
<dbReference type="GO" id="GO:0070967">
    <property type="term" value="F:coenzyme F420 binding"/>
    <property type="evidence" value="ECO:0007669"/>
    <property type="project" value="TreeGrafter"/>
</dbReference>
<gene>
    <name evidence="3" type="ORF">GCM10011372_04390</name>
</gene>
<dbReference type="Gene3D" id="2.30.110.10">
    <property type="entry name" value="Electron Transport, Fmn-binding Protein, Chain A"/>
    <property type="match status" value="1"/>
</dbReference>
<dbReference type="PANTHER" id="PTHR39428:SF1">
    <property type="entry name" value="F420H(2)-DEPENDENT QUINONE REDUCTASE RV1261C"/>
    <property type="match status" value="1"/>
</dbReference>
<protein>
    <submittedName>
        <fullName evidence="3">Nitroreductase</fullName>
    </submittedName>
</protein>
<accession>A0A917PBQ2</accession>
<evidence type="ECO:0000256" key="1">
    <source>
        <dbReference type="ARBA" id="ARBA00008710"/>
    </source>
</evidence>
<reference evidence="3" key="2">
    <citation type="submission" date="2020-09" db="EMBL/GenBank/DDBJ databases">
        <authorList>
            <person name="Sun Q."/>
            <person name="Zhou Y."/>
        </authorList>
    </citation>
    <scope>NUCLEOTIDE SEQUENCE</scope>
    <source>
        <strain evidence="3">CGMCC 1.8984</strain>
    </source>
</reference>
<dbReference type="PANTHER" id="PTHR39428">
    <property type="entry name" value="F420H(2)-DEPENDENT QUINONE REDUCTASE RV1261C"/>
    <property type="match status" value="1"/>
</dbReference>
<dbReference type="GO" id="GO:0016491">
    <property type="term" value="F:oxidoreductase activity"/>
    <property type="evidence" value="ECO:0007669"/>
    <property type="project" value="InterPro"/>
</dbReference>
<comment type="similarity">
    <text evidence="1">Belongs to the F420H(2)-dependent quinone reductase family.</text>
</comment>
<evidence type="ECO:0000313" key="4">
    <source>
        <dbReference type="Proteomes" id="UP000636956"/>
    </source>
</evidence>
<dbReference type="InterPro" id="IPR012349">
    <property type="entry name" value="Split_barrel_FMN-bd"/>
</dbReference>